<evidence type="ECO:0000256" key="2">
    <source>
        <dbReference type="ARBA" id="ARBA00022679"/>
    </source>
</evidence>
<sequence length="745" mass="81862">MRVAPLLVSAARRGMSVFTQRVNPVTGVVDWEMQPETYDYQQEVARSAYADMLHDTERNQKYEQGLKAAVAALRAAGRPVHVLDIGTGTGLLSMMACRLGADSVTACEAFRPMAECAGRILAQNGLSERVHLVPKRSTELSVGPEGDLSRRCNLLVTEVFDTELIGEGGLQTFKHAHQHLLEPGSLVVPSSAVVYAQVVQSGVGTSLTPPLPQPGSLVVPSSAVVYAQPCSLVVPSSAVVYAQVVQSAAVRRWSRFSPLGSLHVPDDVSECHGAAAVHDLQLSQLSGSDFTALSQPVPVFGFDWTNRTPIVFDRTSVARVEAVNSGTAHAVFMWWDITMDPAGEVLLSCAPYWAHPDTQGRTGSGPEDIPWRDHWMQAVYYLPREVRLRRRDEFNLVSSHDEYSLWFSVNDSEDVPVPGEVSDPAPICLCGLHVTVSRTRAGAMNDPRRHQLYTAALEEAITPGCSVMVISDACIYAVLAAQLGAGRVYVLESSRITRRALEMYCRDNDADDIVQFVDPESVQTAVTQPVDVLFGEPFFYGSVLPWHDLHFWYRARQMDGLCSEKTRTIPHSAELHCVGVEYRDLWKIRAPLHSVEGFKMDLFDDLIESACQVADSECEPHPLWEYPCRALTEPLSLATFDLAGGAPADLQSTTNMEITAPGSCNGVALWMEWILDPAGQQRLTTGPLQAPRPGQQIVWDRYARQAAHLIREPRPVTPGADRLRCQFSFAAKTGDLQVKFAVEST</sequence>
<keyword evidence="10" id="KW-1185">Reference proteome</keyword>
<evidence type="ECO:0000259" key="8">
    <source>
        <dbReference type="Pfam" id="PF22528"/>
    </source>
</evidence>
<gene>
    <name evidence="9" type="primary">Art7</name>
    <name evidence="9" type="ORF">FJT64_019471</name>
</gene>
<dbReference type="PROSITE" id="PS51678">
    <property type="entry name" value="SAM_MT_PRMT"/>
    <property type="match status" value="2"/>
</dbReference>
<evidence type="ECO:0000256" key="5">
    <source>
        <dbReference type="ARBA" id="ARBA00025081"/>
    </source>
</evidence>
<keyword evidence="1 7" id="KW-0489">Methyltransferase</keyword>
<dbReference type="GO" id="GO:0016274">
    <property type="term" value="F:protein-arginine N-methyltransferase activity"/>
    <property type="evidence" value="ECO:0007669"/>
    <property type="project" value="InterPro"/>
</dbReference>
<dbReference type="GO" id="GO:0032259">
    <property type="term" value="P:methylation"/>
    <property type="evidence" value="ECO:0007669"/>
    <property type="project" value="UniProtKB-KW"/>
</dbReference>
<evidence type="ECO:0000313" key="10">
    <source>
        <dbReference type="Proteomes" id="UP000440578"/>
    </source>
</evidence>
<organism evidence="9 10">
    <name type="scientific">Amphibalanus amphitrite</name>
    <name type="common">Striped barnacle</name>
    <name type="synonym">Balanus amphitrite</name>
    <dbReference type="NCBI Taxonomy" id="1232801"/>
    <lineage>
        <taxon>Eukaryota</taxon>
        <taxon>Metazoa</taxon>
        <taxon>Ecdysozoa</taxon>
        <taxon>Arthropoda</taxon>
        <taxon>Crustacea</taxon>
        <taxon>Multicrustacea</taxon>
        <taxon>Cirripedia</taxon>
        <taxon>Thoracica</taxon>
        <taxon>Thoracicalcarea</taxon>
        <taxon>Balanomorpha</taxon>
        <taxon>Balanoidea</taxon>
        <taxon>Balanidae</taxon>
        <taxon>Amphibalaninae</taxon>
        <taxon>Amphibalanus</taxon>
    </lineage>
</organism>
<dbReference type="PANTHER" id="PTHR11006">
    <property type="entry name" value="PROTEIN ARGININE N-METHYLTRANSFERASE"/>
    <property type="match status" value="1"/>
</dbReference>
<dbReference type="InterPro" id="IPR025799">
    <property type="entry name" value="Arg_MeTrfase"/>
</dbReference>
<keyword evidence="4" id="KW-0677">Repeat</keyword>
<dbReference type="CDD" id="cd02440">
    <property type="entry name" value="AdoMet_MTases"/>
    <property type="match status" value="1"/>
</dbReference>
<keyword evidence="2 7" id="KW-0808">Transferase</keyword>
<evidence type="ECO:0000256" key="6">
    <source>
        <dbReference type="PIRNR" id="PIRNR036946"/>
    </source>
</evidence>
<dbReference type="Gene3D" id="3.40.50.150">
    <property type="entry name" value="Vaccinia Virus protein VP39"/>
    <property type="match status" value="2"/>
</dbReference>
<dbReference type="Proteomes" id="UP000440578">
    <property type="component" value="Unassembled WGS sequence"/>
</dbReference>
<dbReference type="InterPro" id="IPR014644">
    <property type="entry name" value="MeTrfase_PRMT7"/>
</dbReference>
<protein>
    <recommendedName>
        <fullName evidence="6">Protein arginine N-methyltransferase</fullName>
        <ecNumber evidence="6">2.1.1.-</ecNumber>
    </recommendedName>
</protein>
<evidence type="ECO:0000256" key="3">
    <source>
        <dbReference type="ARBA" id="ARBA00022691"/>
    </source>
</evidence>
<evidence type="ECO:0000313" key="9">
    <source>
        <dbReference type="EMBL" id="KAF0309402.1"/>
    </source>
</evidence>
<keyword evidence="3 7" id="KW-0949">S-adenosyl-L-methionine</keyword>
<name>A0A6A4X501_AMPAM</name>
<dbReference type="Pfam" id="PF06325">
    <property type="entry name" value="PrmA"/>
    <property type="match status" value="1"/>
</dbReference>
<comment type="function">
    <text evidence="6">Arginine methyltransferase that can both catalyze the formation of omega-N monomethylarginine (MMA) and symmetrical dimethylarginine (sDMA).</text>
</comment>
<dbReference type="FunFam" id="3.40.50.150:FF:000071">
    <property type="entry name" value="Protein arginine N-methyltransferase 7"/>
    <property type="match status" value="1"/>
</dbReference>
<evidence type="ECO:0000256" key="7">
    <source>
        <dbReference type="PROSITE-ProRule" id="PRU01015"/>
    </source>
</evidence>
<proteinExistence type="inferred from homology"/>
<comment type="function">
    <text evidence="5">Essential arginine methyltransferase that can both catalyze the formation of omega-N monomethylarginine (MMA) and symmetrical dimethylarginine (sDMA). Specifically mediates the symmetrical dimethylation of arginine residues in the small nuclear ribonucleoproteins SmD1 and SmD3.</text>
</comment>
<accession>A0A6A4X501</accession>
<comment type="caution">
    <text evidence="9">The sequence shown here is derived from an EMBL/GenBank/DDBJ whole genome shotgun (WGS) entry which is preliminary data.</text>
</comment>
<dbReference type="FunFam" id="3.40.50.150:FF:000070">
    <property type="entry name" value="Protein arginine N-methyltransferase 7"/>
    <property type="match status" value="1"/>
</dbReference>
<dbReference type="Gene3D" id="2.70.160.11">
    <property type="entry name" value="Hnrnp arginine n-methyltransferase1"/>
    <property type="match status" value="2"/>
</dbReference>
<reference evidence="9 10" key="1">
    <citation type="submission" date="2019-07" db="EMBL/GenBank/DDBJ databases">
        <title>Draft genome assembly of a fouling barnacle, Amphibalanus amphitrite (Darwin, 1854): The first reference genome for Thecostraca.</title>
        <authorList>
            <person name="Kim W."/>
        </authorList>
    </citation>
    <scope>NUCLEOTIDE SEQUENCE [LARGE SCALE GENOMIC DNA]</scope>
    <source>
        <strain evidence="9">SNU_AA5</strain>
        <tissue evidence="9">Soma without cirri and trophi</tissue>
    </source>
</reference>
<feature type="domain" description="Protein arginine N-methyltransferase" evidence="8">
    <location>
        <begin position="571"/>
        <end position="728"/>
    </location>
</feature>
<dbReference type="InterPro" id="IPR029063">
    <property type="entry name" value="SAM-dependent_MTases_sf"/>
</dbReference>
<comment type="similarity">
    <text evidence="6">Belongs to the class I-like SAM-binding methyltransferase superfamily. Protein arginine N-methyltransferase family. PRMT7 subfamily.</text>
</comment>
<dbReference type="GO" id="GO:0042054">
    <property type="term" value="F:histone methyltransferase activity"/>
    <property type="evidence" value="ECO:0007669"/>
    <property type="project" value="TreeGrafter"/>
</dbReference>
<dbReference type="SUPFAM" id="SSF53335">
    <property type="entry name" value="S-adenosyl-L-methionine-dependent methyltransferases"/>
    <property type="match status" value="2"/>
</dbReference>
<feature type="domain" description="Protein arginine N-methyltransferase" evidence="8">
    <location>
        <begin position="274"/>
        <end position="410"/>
    </location>
</feature>
<dbReference type="EC" id="2.1.1.-" evidence="6"/>
<dbReference type="Pfam" id="PF22528">
    <property type="entry name" value="PRMT_C"/>
    <property type="match status" value="2"/>
</dbReference>
<dbReference type="OrthoDB" id="412876at2759"/>
<evidence type="ECO:0000256" key="1">
    <source>
        <dbReference type="ARBA" id="ARBA00022603"/>
    </source>
</evidence>
<evidence type="ECO:0000256" key="4">
    <source>
        <dbReference type="ARBA" id="ARBA00022737"/>
    </source>
</evidence>
<dbReference type="AlphaFoldDB" id="A0A6A4X501"/>
<dbReference type="PIRSF" id="PIRSF036946">
    <property type="entry name" value="Arg_N-mtase"/>
    <property type="match status" value="1"/>
</dbReference>
<dbReference type="InterPro" id="IPR055135">
    <property type="entry name" value="PRMT_dom"/>
</dbReference>
<dbReference type="PANTHER" id="PTHR11006:SF4">
    <property type="entry name" value="PROTEIN ARGININE N-METHYLTRANSFERASE 7"/>
    <property type="match status" value="1"/>
</dbReference>
<dbReference type="EMBL" id="VIIS01000405">
    <property type="protein sequence ID" value="KAF0309402.1"/>
    <property type="molecule type" value="Genomic_DNA"/>
</dbReference>